<evidence type="ECO:0000259" key="3">
    <source>
        <dbReference type="Pfam" id="PF03713"/>
    </source>
</evidence>
<dbReference type="EMBL" id="JACCFP010000001">
    <property type="protein sequence ID" value="NYI99354.1"/>
    <property type="molecule type" value="Genomic_DNA"/>
</dbReference>
<keyword evidence="2" id="KW-0732">Signal</keyword>
<dbReference type="InterPro" id="IPR005183">
    <property type="entry name" value="DUF305_CopM-like"/>
</dbReference>
<dbReference type="Pfam" id="PF03713">
    <property type="entry name" value="DUF305"/>
    <property type="match status" value="1"/>
</dbReference>
<evidence type="ECO:0000256" key="2">
    <source>
        <dbReference type="SAM" id="SignalP"/>
    </source>
</evidence>
<organism evidence="4 5">
    <name type="scientific">Nocardioides thalensis</name>
    <dbReference type="NCBI Taxonomy" id="1914755"/>
    <lineage>
        <taxon>Bacteria</taxon>
        <taxon>Bacillati</taxon>
        <taxon>Actinomycetota</taxon>
        <taxon>Actinomycetes</taxon>
        <taxon>Propionibacteriales</taxon>
        <taxon>Nocardioidaceae</taxon>
        <taxon>Nocardioides</taxon>
    </lineage>
</organism>
<accession>A0A853BWA8</accession>
<dbReference type="AlphaFoldDB" id="A0A853BWA8"/>
<dbReference type="PANTHER" id="PTHR36933">
    <property type="entry name" value="SLL0788 PROTEIN"/>
    <property type="match status" value="1"/>
</dbReference>
<sequence length="230" mass="24186">MSRSRSSSPALLALASTVCALSLVLGGCTDPEAERDEPQADSSSPKVIQPGAPGEDASTVGADETVDQGGAAHDDVAFMQMMIPHHAQALAMSKLAPSRASSPEVKAMARRILAAQRPEIITMAAWLTDRGVAVPKATDDPADYDHGEHGHDTMHGMLTAAQMRELRAASGREFDRLFLTGMIQHHEGAIAMADAVATGGTDVQVTEIANDIVIGQGAEIGRMRELLRGL</sequence>
<dbReference type="RefSeq" id="WP_179666012.1">
    <property type="nucleotide sequence ID" value="NZ_JACCFP010000001.1"/>
</dbReference>
<feature type="domain" description="DUF305" evidence="3">
    <location>
        <begin position="75"/>
        <end position="227"/>
    </location>
</feature>
<feature type="region of interest" description="Disordered" evidence="1">
    <location>
        <begin position="28"/>
        <end position="67"/>
    </location>
</feature>
<evidence type="ECO:0000313" key="5">
    <source>
        <dbReference type="Proteomes" id="UP000530424"/>
    </source>
</evidence>
<protein>
    <submittedName>
        <fullName evidence="4">Uncharacterized protein (DUF305 family)</fullName>
    </submittedName>
</protein>
<reference evidence="4 5" key="1">
    <citation type="submission" date="2020-07" db="EMBL/GenBank/DDBJ databases">
        <title>Sequencing the genomes of 1000 actinobacteria strains.</title>
        <authorList>
            <person name="Klenk H.-P."/>
        </authorList>
    </citation>
    <scope>NUCLEOTIDE SEQUENCE [LARGE SCALE GENOMIC DNA]</scope>
    <source>
        <strain evidence="4 5">DSM 103833</strain>
    </source>
</reference>
<keyword evidence="5" id="KW-1185">Reference proteome</keyword>
<dbReference type="InterPro" id="IPR012347">
    <property type="entry name" value="Ferritin-like"/>
</dbReference>
<dbReference type="PROSITE" id="PS51257">
    <property type="entry name" value="PROKAR_LIPOPROTEIN"/>
    <property type="match status" value="1"/>
</dbReference>
<comment type="caution">
    <text evidence="4">The sequence shown here is derived from an EMBL/GenBank/DDBJ whole genome shotgun (WGS) entry which is preliminary data.</text>
</comment>
<evidence type="ECO:0000313" key="4">
    <source>
        <dbReference type="EMBL" id="NYI99354.1"/>
    </source>
</evidence>
<proteinExistence type="predicted"/>
<dbReference type="Gene3D" id="1.20.1260.10">
    <property type="match status" value="1"/>
</dbReference>
<gene>
    <name evidence="4" type="ORF">HNR19_000053</name>
</gene>
<dbReference type="Proteomes" id="UP000530424">
    <property type="component" value="Unassembled WGS sequence"/>
</dbReference>
<feature type="chain" id="PRO_5039062275" evidence="2">
    <location>
        <begin position="21"/>
        <end position="230"/>
    </location>
</feature>
<dbReference type="PANTHER" id="PTHR36933:SF1">
    <property type="entry name" value="SLL0788 PROTEIN"/>
    <property type="match status" value="1"/>
</dbReference>
<feature type="signal peptide" evidence="2">
    <location>
        <begin position="1"/>
        <end position="20"/>
    </location>
</feature>
<name>A0A853BWA8_9ACTN</name>
<evidence type="ECO:0000256" key="1">
    <source>
        <dbReference type="SAM" id="MobiDB-lite"/>
    </source>
</evidence>